<feature type="transmembrane region" description="Helical" evidence="1">
    <location>
        <begin position="132"/>
        <end position="151"/>
    </location>
</feature>
<keyword evidence="1" id="KW-1133">Transmembrane helix</keyword>
<keyword evidence="4" id="KW-1185">Reference proteome</keyword>
<evidence type="ECO:0000259" key="2">
    <source>
        <dbReference type="Pfam" id="PF11847"/>
    </source>
</evidence>
<dbReference type="EMBL" id="LT796768">
    <property type="protein sequence ID" value="SKB03135.1"/>
    <property type="molecule type" value="Genomic_DNA"/>
</dbReference>
<feature type="transmembrane region" description="Helical" evidence="1">
    <location>
        <begin position="185"/>
        <end position="202"/>
    </location>
</feature>
<dbReference type="InterPro" id="IPR021798">
    <property type="entry name" value="AftD_N"/>
</dbReference>
<feature type="transmembrane region" description="Helical" evidence="1">
    <location>
        <begin position="214"/>
        <end position="233"/>
    </location>
</feature>
<feature type="transmembrane region" description="Helical" evidence="1">
    <location>
        <begin position="368"/>
        <end position="388"/>
    </location>
</feature>
<feature type="transmembrane region" description="Helical" evidence="1">
    <location>
        <begin position="287"/>
        <end position="312"/>
    </location>
</feature>
<dbReference type="Pfam" id="PF11847">
    <property type="entry name" value="GT-C_AftD"/>
    <property type="match status" value="1"/>
</dbReference>
<keyword evidence="1" id="KW-0472">Membrane</keyword>
<feature type="transmembrane region" description="Helical" evidence="1">
    <location>
        <begin position="1329"/>
        <end position="1356"/>
    </location>
</feature>
<organism evidence="3 4">
    <name type="scientific">Aeromicrobium choanae</name>
    <dbReference type="NCBI Taxonomy" id="1736691"/>
    <lineage>
        <taxon>Bacteria</taxon>
        <taxon>Bacillati</taxon>
        <taxon>Actinomycetota</taxon>
        <taxon>Actinomycetes</taxon>
        <taxon>Propionibacteriales</taxon>
        <taxon>Nocardioidaceae</taxon>
        <taxon>Aeromicrobium</taxon>
    </lineage>
</organism>
<feature type="transmembrane region" description="Helical" evidence="1">
    <location>
        <begin position="1208"/>
        <end position="1233"/>
    </location>
</feature>
<feature type="transmembrane region" description="Helical" evidence="1">
    <location>
        <begin position="7"/>
        <end position="27"/>
    </location>
</feature>
<feature type="transmembrane region" description="Helical" evidence="1">
    <location>
        <begin position="94"/>
        <end position="112"/>
    </location>
</feature>
<feature type="transmembrane region" description="Helical" evidence="1">
    <location>
        <begin position="319"/>
        <end position="336"/>
    </location>
</feature>
<evidence type="ECO:0000313" key="4">
    <source>
        <dbReference type="Proteomes" id="UP000191040"/>
    </source>
</evidence>
<dbReference type="Gene3D" id="2.60.120.260">
    <property type="entry name" value="Galactose-binding domain-like"/>
    <property type="match status" value="1"/>
</dbReference>
<keyword evidence="3" id="KW-0808">Transferase</keyword>
<evidence type="ECO:0000313" key="3">
    <source>
        <dbReference type="EMBL" id="SKB03135.1"/>
    </source>
</evidence>
<protein>
    <submittedName>
        <fullName evidence="3">Arabinofuranan 3-O-arabinosyltransferase</fullName>
    </submittedName>
</protein>
<feature type="transmembrane region" description="Helical" evidence="1">
    <location>
        <begin position="400"/>
        <end position="423"/>
    </location>
</feature>
<dbReference type="STRING" id="1736691.SAMN06295964_0150"/>
<name>A0A1T4YPE2_9ACTN</name>
<reference evidence="4" key="1">
    <citation type="submission" date="2017-02" db="EMBL/GenBank/DDBJ databases">
        <authorList>
            <person name="Varghese N."/>
            <person name="Submissions S."/>
        </authorList>
    </citation>
    <scope>NUCLEOTIDE SEQUENCE [LARGE SCALE GENOMIC DNA]</scope>
    <source>
        <strain evidence="4">9H-4</strain>
    </source>
</reference>
<feature type="transmembrane region" description="Helical" evidence="1">
    <location>
        <begin position="1259"/>
        <end position="1285"/>
    </location>
</feature>
<dbReference type="OrthoDB" id="5242711at2"/>
<feature type="domain" description="Alpha-(1-&gt;3)-arabinofuranosyltransferase N-terminal GT-C" evidence="2">
    <location>
        <begin position="20"/>
        <end position="667"/>
    </location>
</feature>
<sequence>MRLFTHYRFVVGSAILALALVIGLNGWGTFYTDIKPEVYVRPWQMLGQYLSSWTSSPYLGSPNFNVGLAPVLLVLSALRGIGLSPEMTFKVFHFVLWLVAAWGAARLTRTIAPQVGRWGGLLAAVLLLANPYTISAGATLAIALPMALLPWQLLCLIHGLRRPASWAWPALFGLTFFAMSGMNVAVVPLLQLLAVIPVVLAIRASDGLRWLDALLVLAKSALFVVVLSLYWLVPAFAALTTGAQIVEGSESLTGIAKVSSLTEVLRGLGLWPLYGSSSTGPWVPEHAVYVVSPLIMLLTAAWPALGLIALAWARTRARVFVSVAVFGAAIVMVGVFPSEDGPASPFGRLLGEILQIPALSAFRTTNKIGAVLAVAMTIGIVITVMHLGPRVWRWHPARTVVVVVAASIFAAWSLPALAGRLYISPIDIPDYWSEAAASVDESSQPGSVLVLPGQVRPFYRWTEERPDDVVNALFDRRAVVPETTPNASPPGVNFLAALDGSVQSGTSTGAAVSTMARYLGAGQVLLRNDVVWENTGGARPAEMNRLIANDPGLFGRQNFGVPGENTLSPAMEDPFFHGENLLPPVQVYDVGGARESLRAVPLDGQVIVAGDGFAFPALAEARLLDSSPLVRYAQDLSTDEFSSALDTAGRMVLTDTNARRSVIANRLTVGQGPLLREDQDPGATRTLGTDTDDQTVRVDSVVKVTTSRSGGTFFDLPYGTGDFAVDGDLTTGWRFGDFGTAAGQRLVATLDEPVELDEVPIAQLPIGDVQIDEVTVSAGGRSDTITLPETGLATARLGGVEADEVTVTIDSTRGEGFNFVGIAEIGLDGRKAHVAGRTPLTLSNTYDELDSSDRLRFSRTPLDVLLTRVQNTPSTSDDSERALNRVVTLPDRRAFETSAQVRVSGPVEVMYDRVEGRGKDVEAESSGFYFDNPANRASRAADGDADTGWVPGGTTRGAWWEIRGEPRRIDQMRLVQEAAEIADEQTRHHATRVTVSVDGVDVAESEIGLGETTIDLDRPVRGSAVRVTIDGIEGDPNGVPATFTTIDTGLEVPEADGGDHCLPVAVLDGEGLLMRPQTSLLARSDQQGTRWVGCEPTRLEAGEHTIDGNPAFVLDSLELSDTRESLERFGSPIISEITREGDARMTLDVEVADGPYAVVTGQSHNPNWSATADGKDLGAPVILDGFSSGWIVEDGAAATIDIRYTPQLWSNIALGASGLGLLAALALVVTALVRRRLFALPDGVAGPTGLRPRWATARVLTAVGVVGAGLLLGWGGLAGALVAAVLTWVRPVDPRRLVYAGSALTFLSVVALLVVQVRRDGIGELSADVISASLVPHHVAAAGLVLAIAGSLILLARRSDDD</sequence>
<dbReference type="SUPFAM" id="SSF49785">
    <property type="entry name" value="Galactose-binding domain-like"/>
    <property type="match status" value="1"/>
</dbReference>
<dbReference type="Proteomes" id="UP000191040">
    <property type="component" value="Chromosome I"/>
</dbReference>
<evidence type="ECO:0000256" key="1">
    <source>
        <dbReference type="SAM" id="Phobius"/>
    </source>
</evidence>
<feature type="transmembrane region" description="Helical" evidence="1">
    <location>
        <begin position="1297"/>
        <end position="1317"/>
    </location>
</feature>
<keyword evidence="1" id="KW-0812">Transmembrane</keyword>
<dbReference type="InterPro" id="IPR008979">
    <property type="entry name" value="Galactose-bd-like_sf"/>
</dbReference>
<dbReference type="GO" id="GO:0016740">
    <property type="term" value="F:transferase activity"/>
    <property type="evidence" value="ECO:0007669"/>
    <property type="project" value="UniProtKB-KW"/>
</dbReference>
<proteinExistence type="predicted"/>
<dbReference type="RefSeq" id="WP_153302814.1">
    <property type="nucleotide sequence ID" value="NZ_LT796768.1"/>
</dbReference>
<accession>A0A1T4YPE2</accession>
<gene>
    <name evidence="3" type="ORF">SAMN06295964_0150</name>
</gene>